<sequence>MPFFKKPILTKERIKALKNFRKGAIKALKHLQAKAEDDISKEIYRRMIENVKGTPVFFYPRKNMRENVFRAGNLVFASVVKGEHVNVLSVIQMGSQKFVVKSDYINMPAEHVFEGNRLSMQGIFTLAHEYAHFPKPALHLFAKRNRISFEQAEELLADTLSAKLAVEMGYPKELVLNHFEGRQLVYGRIPFKRFIWNAVNK</sequence>
<reference evidence="1" key="1">
    <citation type="submission" date="2021-01" db="EMBL/GenBank/DDBJ databases">
        <title>Active Sulfur Cycling in an Early Earth Analoge.</title>
        <authorList>
            <person name="Hahn C.R."/>
            <person name="Youssef N.H."/>
            <person name="Elshahed M."/>
        </authorList>
    </citation>
    <scope>NUCLEOTIDE SEQUENCE</scope>
    <source>
        <strain evidence="1">Zod_Metabat.1151</strain>
    </source>
</reference>
<dbReference type="EMBL" id="JAFGDB010000024">
    <property type="protein sequence ID" value="MBN2067094.1"/>
    <property type="molecule type" value="Genomic_DNA"/>
</dbReference>
<evidence type="ECO:0000313" key="1">
    <source>
        <dbReference type="EMBL" id="MBN2067094.1"/>
    </source>
</evidence>
<dbReference type="Proteomes" id="UP000809243">
    <property type="component" value="Unassembled WGS sequence"/>
</dbReference>
<evidence type="ECO:0000313" key="2">
    <source>
        <dbReference type="Proteomes" id="UP000809243"/>
    </source>
</evidence>
<accession>A0A938YTY2</accession>
<gene>
    <name evidence="1" type="ORF">JW744_01360</name>
</gene>
<comment type="caution">
    <text evidence="1">The sequence shown here is derived from an EMBL/GenBank/DDBJ whole genome shotgun (WGS) entry which is preliminary data.</text>
</comment>
<name>A0A938YTY2_9ARCH</name>
<protein>
    <submittedName>
        <fullName evidence="1">Uncharacterized protein</fullName>
    </submittedName>
</protein>
<dbReference type="AlphaFoldDB" id="A0A938YTY2"/>
<organism evidence="1 2">
    <name type="scientific">Candidatus Iainarchaeum sp</name>
    <dbReference type="NCBI Taxonomy" id="3101447"/>
    <lineage>
        <taxon>Archaea</taxon>
        <taxon>Candidatus Iainarchaeota</taxon>
        <taxon>Candidatus Iainarchaeia</taxon>
        <taxon>Candidatus Iainarchaeales</taxon>
        <taxon>Candidatus Iainarchaeaceae</taxon>
        <taxon>Candidatus Iainarchaeum</taxon>
    </lineage>
</organism>
<proteinExistence type="predicted"/>